<dbReference type="AlphaFoldDB" id="A0A6M0M796"/>
<proteinExistence type="predicted"/>
<protein>
    <submittedName>
        <fullName evidence="1">Uncharacterized protein</fullName>
    </submittedName>
</protein>
<dbReference type="EMBL" id="WWDJ01000041">
    <property type="protein sequence ID" value="NEX55344.1"/>
    <property type="molecule type" value="Genomic_DNA"/>
</dbReference>
<organism evidence="1 2">
    <name type="scientific">Lactococcus lactis</name>
    <dbReference type="NCBI Taxonomy" id="1358"/>
    <lineage>
        <taxon>Bacteria</taxon>
        <taxon>Bacillati</taxon>
        <taxon>Bacillota</taxon>
        <taxon>Bacilli</taxon>
        <taxon>Lactobacillales</taxon>
        <taxon>Streptococcaceae</taxon>
        <taxon>Lactococcus</taxon>
    </lineage>
</organism>
<gene>
    <name evidence="1" type="ORF">GTP08_06475</name>
</gene>
<comment type="caution">
    <text evidence="1">The sequence shown here is derived from an EMBL/GenBank/DDBJ whole genome shotgun (WGS) entry which is preliminary data.</text>
</comment>
<reference evidence="1 2" key="1">
    <citation type="submission" date="2019-12" db="EMBL/GenBank/DDBJ databases">
        <title>Draft Genome Sequences of L. lactis strains MS22333, MS22334, MS22336, and MS22337, Isolated from Spontaneous Fermented Camel Milk in Ethiopia.</title>
        <authorList>
            <person name="Bragason E."/>
            <person name="Hansen E.B."/>
            <person name="Guya M.E."/>
            <person name="Berhe T."/>
        </authorList>
    </citation>
    <scope>NUCLEOTIDE SEQUENCE [LARGE SCALE GENOMIC DNA]</scope>
    <source>
        <strain evidence="1 2">MS22336</strain>
    </source>
</reference>
<evidence type="ECO:0000313" key="2">
    <source>
        <dbReference type="Proteomes" id="UP000477402"/>
    </source>
</evidence>
<name>A0A6M0M796_9LACT</name>
<dbReference type="Proteomes" id="UP000477402">
    <property type="component" value="Unassembled WGS sequence"/>
</dbReference>
<dbReference type="RefSeq" id="WP_163657237.1">
    <property type="nucleotide sequence ID" value="NZ_RIGE01000116.1"/>
</dbReference>
<evidence type="ECO:0000313" key="1">
    <source>
        <dbReference type="EMBL" id="NEX55344.1"/>
    </source>
</evidence>
<sequence length="70" mass="7978">MTVDIFTSYEAHCDSCNGGTQPLGRYDRTEVGIISNKQMAIKYWQNKGWIFGNGSFCPDCYKRMEGELSK</sequence>
<accession>A0A6M0M796</accession>